<dbReference type="GO" id="GO:0051011">
    <property type="term" value="F:microtubule minus-end binding"/>
    <property type="evidence" value="ECO:0007669"/>
    <property type="project" value="TreeGrafter"/>
</dbReference>
<evidence type="ECO:0000256" key="5">
    <source>
        <dbReference type="RuleBase" id="RU363050"/>
    </source>
</evidence>
<proteinExistence type="inferred from homology"/>
<comment type="caution">
    <text evidence="8">The sequence shown here is derived from an EMBL/GenBank/DDBJ whole genome shotgun (WGS) entry which is preliminary data.</text>
</comment>
<dbReference type="GO" id="GO:0000930">
    <property type="term" value="C:gamma-tubulin complex"/>
    <property type="evidence" value="ECO:0007669"/>
    <property type="project" value="TreeGrafter"/>
</dbReference>
<dbReference type="InterPro" id="IPR007259">
    <property type="entry name" value="GCP"/>
</dbReference>
<dbReference type="PANTHER" id="PTHR19302:SF70">
    <property type="entry name" value="GAMMA-TUBULIN COMPLEX COMPONENT 6"/>
    <property type="match status" value="1"/>
</dbReference>
<evidence type="ECO:0000256" key="3">
    <source>
        <dbReference type="ARBA" id="ARBA00022701"/>
    </source>
</evidence>
<evidence type="ECO:0000259" key="6">
    <source>
        <dbReference type="Pfam" id="PF04130"/>
    </source>
</evidence>
<keyword evidence="3 5" id="KW-0493">Microtubule</keyword>
<dbReference type="GO" id="GO:0000922">
    <property type="term" value="C:spindle pole"/>
    <property type="evidence" value="ECO:0007669"/>
    <property type="project" value="InterPro"/>
</dbReference>
<keyword evidence="4 5" id="KW-0206">Cytoskeleton</keyword>
<sequence length="1003" mass="111774">MAGLHDVNIDTSSFFSDARLKIPPLKKKYTDKDDDDDDLSNLFAIPDFWRPSNWLGKSIEEINKQNPLFSWGAEGMYVFSPDYKPCTCVNWLLGKQDGLISSQIQGHITPELGQDNDDAFFKLPPILRDLVAEHTNTTAPDVDIAQGQDHPELDDELSSEEEDFWLLPDDVTSTKPQYKTWESFENTKEGPTSPAFITEAGPAAFDSIIAASNNETDDTPPDILDHSIYSACLLTLALGRGSLLFTWDSTQNSFIKTAPQLRTSGITLDLIKAIDRLCLDCGNCMRHLQFYSETAYASTASSPTRITFAGVIARLITTVGAELSTRSRNIRSILQLQSLVQPVQTVLSYFKDLVKKVATAKTDEAMLSALFQAVQEAEYKDDLLRAATNEVLRIVSRPWTDFVEEWIGTKVEEGIPISKTGQGKGFVKVADKMWIDDQGFELDEPEYFLDETKMPKFVPGDMAESIFETGRNLRFLREHHPEHVLARADVVGLTKPPRLEWEFEWEAIARLEGRVEEYKKAVERVLAGRAEQTANLNDNGSAPEEFMVFGRSEAEVATNILASIKQLDQLIREPPPADKLTLLLKSHLYSPLSHKTTLSPHTSLLPLLSFSPLLTYQSTLLSHLTTNLLFTSHSLRLHLSLLQQSFLLANGLLVARLSSALFDPDSSTTERQKGIALGGSSSMGLRLGSVRRTWPPASSELRLALMGVLSDSLGRGSGQQLPGDLSFSIRHDLTPDEIDKCMNVDGLEALDFLRLSYTTPAPLRAVITPQILSKYDRISRLLIRLLRLLHVANTLFTSSSPDSTNLTLRFSTEARHFVFAISSYVFDVGITKTWKTFSLWLDSISPSPSPTNINTNTTTTTTSTISPEILRQKQESTLDQIMSCLLLRKRQQPVMGLLEEILGLILSFARVVRVRKIEGGLLDERMGMGGRGGQEEEDEEEGEIYKRFRRKVEVFVTVLRGLSEKTVAAEGRRGGGGGKEGGGDTIEMLLARLDLEGWYGRKR</sequence>
<dbReference type="GO" id="GO:0043015">
    <property type="term" value="F:gamma-tubulin binding"/>
    <property type="evidence" value="ECO:0007669"/>
    <property type="project" value="InterPro"/>
</dbReference>
<evidence type="ECO:0000313" key="9">
    <source>
        <dbReference type="Proteomes" id="UP001174997"/>
    </source>
</evidence>
<organism evidence="8 9">
    <name type="scientific">Cercophora samala</name>
    <dbReference type="NCBI Taxonomy" id="330535"/>
    <lineage>
        <taxon>Eukaryota</taxon>
        <taxon>Fungi</taxon>
        <taxon>Dikarya</taxon>
        <taxon>Ascomycota</taxon>
        <taxon>Pezizomycotina</taxon>
        <taxon>Sordariomycetes</taxon>
        <taxon>Sordariomycetidae</taxon>
        <taxon>Sordariales</taxon>
        <taxon>Lasiosphaeriaceae</taxon>
        <taxon>Cercophora</taxon>
    </lineage>
</organism>
<dbReference type="GO" id="GO:0005874">
    <property type="term" value="C:microtubule"/>
    <property type="evidence" value="ECO:0007669"/>
    <property type="project" value="UniProtKB-KW"/>
</dbReference>
<keyword evidence="2 5" id="KW-0963">Cytoplasm</keyword>
<evidence type="ECO:0000256" key="1">
    <source>
        <dbReference type="ARBA" id="ARBA00010337"/>
    </source>
</evidence>
<dbReference type="GO" id="GO:0000278">
    <property type="term" value="P:mitotic cell cycle"/>
    <property type="evidence" value="ECO:0007669"/>
    <property type="project" value="TreeGrafter"/>
</dbReference>
<evidence type="ECO:0000259" key="7">
    <source>
        <dbReference type="Pfam" id="PF17681"/>
    </source>
</evidence>
<comment type="subcellular location">
    <subcellularLocation>
        <location evidence="5">Cytoplasm</location>
        <location evidence="5">Cytoskeleton</location>
        <location evidence="5">Microtubule organizing center</location>
    </subcellularLocation>
</comment>
<feature type="domain" description="Gamma tubulin complex component protein N-terminal" evidence="7">
    <location>
        <begin position="233"/>
        <end position="483"/>
    </location>
</feature>
<comment type="similarity">
    <text evidence="1 5">Belongs to the TUBGCP family.</text>
</comment>
<dbReference type="PANTHER" id="PTHR19302">
    <property type="entry name" value="GAMMA TUBULIN COMPLEX PROTEIN"/>
    <property type="match status" value="1"/>
</dbReference>
<protein>
    <recommendedName>
        <fullName evidence="5">Spindle pole body component</fullName>
    </recommendedName>
</protein>
<evidence type="ECO:0000256" key="4">
    <source>
        <dbReference type="ARBA" id="ARBA00023212"/>
    </source>
</evidence>
<dbReference type="GO" id="GO:0007020">
    <property type="term" value="P:microtubule nucleation"/>
    <property type="evidence" value="ECO:0007669"/>
    <property type="project" value="InterPro"/>
</dbReference>
<accession>A0AA40DEV7</accession>
<reference evidence="8" key="1">
    <citation type="submission" date="2023-06" db="EMBL/GenBank/DDBJ databases">
        <title>Genome-scale phylogeny and comparative genomics of the fungal order Sordariales.</title>
        <authorList>
            <consortium name="Lawrence Berkeley National Laboratory"/>
            <person name="Hensen N."/>
            <person name="Bonometti L."/>
            <person name="Westerberg I."/>
            <person name="Brannstrom I.O."/>
            <person name="Guillou S."/>
            <person name="Cros-Aarteil S."/>
            <person name="Calhoun S."/>
            <person name="Haridas S."/>
            <person name="Kuo A."/>
            <person name="Mondo S."/>
            <person name="Pangilinan J."/>
            <person name="Riley R."/>
            <person name="Labutti K."/>
            <person name="Andreopoulos B."/>
            <person name="Lipzen A."/>
            <person name="Chen C."/>
            <person name="Yanf M."/>
            <person name="Daum C."/>
            <person name="Ng V."/>
            <person name="Clum A."/>
            <person name="Steindorff A."/>
            <person name="Ohm R."/>
            <person name="Martin F."/>
            <person name="Silar P."/>
            <person name="Natvig D."/>
            <person name="Lalanne C."/>
            <person name="Gautier V."/>
            <person name="Ament-Velasquez S.L."/>
            <person name="Kruys A."/>
            <person name="Hutchinson M.I."/>
            <person name="Powell A.J."/>
            <person name="Barry K."/>
            <person name="Miller A.N."/>
            <person name="Grigoriev I.V."/>
            <person name="Debuchy R."/>
            <person name="Gladieux P."/>
            <person name="Thoren M.H."/>
            <person name="Johannesson H."/>
        </authorList>
    </citation>
    <scope>NUCLEOTIDE SEQUENCE</scope>
    <source>
        <strain evidence="8">CBS 307.81</strain>
    </source>
</reference>
<evidence type="ECO:0000313" key="8">
    <source>
        <dbReference type="EMBL" id="KAK0671075.1"/>
    </source>
</evidence>
<dbReference type="GO" id="GO:0031122">
    <property type="term" value="P:cytoplasmic microtubule organization"/>
    <property type="evidence" value="ECO:0007669"/>
    <property type="project" value="TreeGrafter"/>
</dbReference>
<dbReference type="Pfam" id="PF04130">
    <property type="entry name" value="GCP_C_terminal"/>
    <property type="match status" value="1"/>
</dbReference>
<gene>
    <name evidence="8" type="ORF">QBC41DRAFT_271066</name>
</gene>
<dbReference type="GO" id="GO:0051225">
    <property type="term" value="P:spindle assembly"/>
    <property type="evidence" value="ECO:0007669"/>
    <property type="project" value="TreeGrafter"/>
</dbReference>
<evidence type="ECO:0000256" key="2">
    <source>
        <dbReference type="ARBA" id="ARBA00022490"/>
    </source>
</evidence>
<dbReference type="GO" id="GO:0005816">
    <property type="term" value="C:spindle pole body"/>
    <property type="evidence" value="ECO:0007669"/>
    <property type="project" value="UniProtKB-ARBA"/>
</dbReference>
<dbReference type="Proteomes" id="UP001174997">
    <property type="component" value="Unassembled WGS sequence"/>
</dbReference>
<dbReference type="Gene3D" id="1.20.120.1900">
    <property type="entry name" value="Gamma-tubulin complex, C-terminal domain"/>
    <property type="match status" value="1"/>
</dbReference>
<dbReference type="InterPro" id="IPR041470">
    <property type="entry name" value="GCP_N"/>
</dbReference>
<dbReference type="InterPro" id="IPR040457">
    <property type="entry name" value="GCP_C"/>
</dbReference>
<dbReference type="EMBL" id="JAULSY010000024">
    <property type="protein sequence ID" value="KAK0671075.1"/>
    <property type="molecule type" value="Genomic_DNA"/>
</dbReference>
<dbReference type="AlphaFoldDB" id="A0AA40DEV7"/>
<dbReference type="InterPro" id="IPR042241">
    <property type="entry name" value="GCP_C_sf"/>
</dbReference>
<name>A0AA40DEV7_9PEZI</name>
<dbReference type="GO" id="GO:0051321">
    <property type="term" value="P:meiotic cell cycle"/>
    <property type="evidence" value="ECO:0007669"/>
    <property type="project" value="TreeGrafter"/>
</dbReference>
<keyword evidence="9" id="KW-1185">Reference proteome</keyword>
<dbReference type="Pfam" id="PF17681">
    <property type="entry name" value="GCP_N_terminal"/>
    <property type="match status" value="1"/>
</dbReference>
<feature type="domain" description="Gamma tubulin complex component C-terminal" evidence="6">
    <location>
        <begin position="635"/>
        <end position="999"/>
    </location>
</feature>